<evidence type="ECO:0000313" key="2">
    <source>
        <dbReference type="Proteomes" id="UP000632125"/>
    </source>
</evidence>
<accession>A0A927CMR8</accession>
<dbReference type="EMBL" id="JACXIY010000019">
    <property type="protein sequence ID" value="MBD2870270.1"/>
    <property type="molecule type" value="Genomic_DNA"/>
</dbReference>
<keyword evidence="2" id="KW-1185">Reference proteome</keyword>
<dbReference type="AlphaFoldDB" id="A0A927CMR8"/>
<sequence>MLSKQKIVTLGFQHVLAMYAGAVIVPQRIRLAHRYYFEFVPIGPQGESLLGRNLDRSGIRRVVPVLLTQGRLFFACAGTSGVRSLVV</sequence>
<name>A0A927CMR8_9BACL</name>
<dbReference type="Proteomes" id="UP000632125">
    <property type="component" value="Unassembled WGS sequence"/>
</dbReference>
<organism evidence="1 2">
    <name type="scientific">Paenibacillus arenilitoris</name>
    <dbReference type="NCBI Taxonomy" id="2772299"/>
    <lineage>
        <taxon>Bacteria</taxon>
        <taxon>Bacillati</taxon>
        <taxon>Bacillota</taxon>
        <taxon>Bacilli</taxon>
        <taxon>Bacillales</taxon>
        <taxon>Paenibacillaceae</taxon>
        <taxon>Paenibacillus</taxon>
    </lineage>
</organism>
<comment type="caution">
    <text evidence="1">The sequence shown here is derived from an EMBL/GenBank/DDBJ whole genome shotgun (WGS) entry which is preliminary data.</text>
</comment>
<proteinExistence type="predicted"/>
<evidence type="ECO:0000313" key="1">
    <source>
        <dbReference type="EMBL" id="MBD2870270.1"/>
    </source>
</evidence>
<reference evidence="1" key="1">
    <citation type="submission" date="2020-09" db="EMBL/GenBank/DDBJ databases">
        <title>A novel bacterium of genus Paenibacillus, isolated from South China Sea.</title>
        <authorList>
            <person name="Huang H."/>
            <person name="Mo K."/>
            <person name="Hu Y."/>
        </authorList>
    </citation>
    <scope>NUCLEOTIDE SEQUENCE</scope>
    <source>
        <strain evidence="1">IB182493</strain>
    </source>
</reference>
<gene>
    <name evidence="1" type="ORF">IDH41_16945</name>
</gene>
<protein>
    <submittedName>
        <fullName evidence="1">Uncharacterized protein</fullName>
    </submittedName>
</protein>